<comment type="caution">
    <text evidence="6">The sequence shown here is derived from an EMBL/GenBank/DDBJ whole genome shotgun (WGS) entry which is preliminary data.</text>
</comment>
<name>A0AA39MTH0_ARMTA</name>
<dbReference type="Pfam" id="PF01753">
    <property type="entry name" value="zf-MYND"/>
    <property type="match status" value="1"/>
</dbReference>
<dbReference type="GO" id="GO:0008270">
    <property type="term" value="F:zinc ion binding"/>
    <property type="evidence" value="ECO:0007669"/>
    <property type="project" value="UniProtKB-KW"/>
</dbReference>
<evidence type="ECO:0000313" key="7">
    <source>
        <dbReference type="Proteomes" id="UP001175211"/>
    </source>
</evidence>
<dbReference type="InterPro" id="IPR002893">
    <property type="entry name" value="Znf_MYND"/>
</dbReference>
<keyword evidence="1" id="KW-0479">Metal-binding</keyword>
<dbReference type="SUPFAM" id="SSF144232">
    <property type="entry name" value="HIT/MYND zinc finger-like"/>
    <property type="match status" value="1"/>
</dbReference>
<organism evidence="6 7">
    <name type="scientific">Armillaria tabescens</name>
    <name type="common">Ringless honey mushroom</name>
    <name type="synonym">Agaricus tabescens</name>
    <dbReference type="NCBI Taxonomy" id="1929756"/>
    <lineage>
        <taxon>Eukaryota</taxon>
        <taxon>Fungi</taxon>
        <taxon>Dikarya</taxon>
        <taxon>Basidiomycota</taxon>
        <taxon>Agaricomycotina</taxon>
        <taxon>Agaricomycetes</taxon>
        <taxon>Agaricomycetidae</taxon>
        <taxon>Agaricales</taxon>
        <taxon>Marasmiineae</taxon>
        <taxon>Physalacriaceae</taxon>
        <taxon>Desarmillaria</taxon>
    </lineage>
</organism>
<dbReference type="EMBL" id="JAUEPS010000046">
    <property type="protein sequence ID" value="KAK0446536.1"/>
    <property type="molecule type" value="Genomic_DNA"/>
</dbReference>
<evidence type="ECO:0000256" key="1">
    <source>
        <dbReference type="ARBA" id="ARBA00022723"/>
    </source>
</evidence>
<reference evidence="6" key="1">
    <citation type="submission" date="2023-06" db="EMBL/GenBank/DDBJ databases">
        <authorList>
            <consortium name="Lawrence Berkeley National Laboratory"/>
            <person name="Ahrendt S."/>
            <person name="Sahu N."/>
            <person name="Indic B."/>
            <person name="Wong-Bajracharya J."/>
            <person name="Merenyi Z."/>
            <person name="Ke H.-M."/>
            <person name="Monk M."/>
            <person name="Kocsube S."/>
            <person name="Drula E."/>
            <person name="Lipzen A."/>
            <person name="Balint B."/>
            <person name="Henrissat B."/>
            <person name="Andreopoulos B."/>
            <person name="Martin F.M."/>
            <person name="Harder C.B."/>
            <person name="Rigling D."/>
            <person name="Ford K.L."/>
            <person name="Foster G.D."/>
            <person name="Pangilinan J."/>
            <person name="Papanicolaou A."/>
            <person name="Barry K."/>
            <person name="LaButti K."/>
            <person name="Viragh M."/>
            <person name="Koriabine M."/>
            <person name="Yan M."/>
            <person name="Riley R."/>
            <person name="Champramary S."/>
            <person name="Plett K.L."/>
            <person name="Tsai I.J."/>
            <person name="Slot J."/>
            <person name="Sipos G."/>
            <person name="Plett J."/>
            <person name="Nagy L.G."/>
            <person name="Grigoriev I.V."/>
        </authorList>
    </citation>
    <scope>NUCLEOTIDE SEQUENCE</scope>
    <source>
        <strain evidence="6">CCBAS 213</strain>
    </source>
</reference>
<evidence type="ECO:0000256" key="2">
    <source>
        <dbReference type="ARBA" id="ARBA00022771"/>
    </source>
</evidence>
<gene>
    <name evidence="6" type="ORF">EV420DRAFT_892865</name>
</gene>
<dbReference type="GeneID" id="85367450"/>
<keyword evidence="2 4" id="KW-0863">Zinc-finger</keyword>
<keyword evidence="3" id="KW-0862">Zinc</keyword>
<evidence type="ECO:0000256" key="3">
    <source>
        <dbReference type="ARBA" id="ARBA00022833"/>
    </source>
</evidence>
<dbReference type="Gene3D" id="6.10.140.2220">
    <property type="match status" value="1"/>
</dbReference>
<evidence type="ECO:0000313" key="6">
    <source>
        <dbReference type="EMBL" id="KAK0446536.1"/>
    </source>
</evidence>
<sequence length="569" mass="64824">MNIASLKRAARNGSIPAMKELVTRSIGKNQLLAQVFPLVKQHLSNVPTRNEASVQMMLICFDSLIYGLENDLINSATLFVPLWHSICPWISFFITQYHLDLAETTVDDHEALLKSAKLVYLFVQIPEVLPWLAAVPRLVSCIFKMSLIAASVDYDSDILISTSRTITTISAAVDQIGQGWQIDVSRVLTSEAPANLALGTVQRLIELAEKPQIPYSDLIARLETLLFCSGNDEKLRLQFFSKQSVAWVTFVMGRLTRARNLESFNLPLARRAMFLSVMYLKKNLRYGFTWVSDALDKGILQAIVKSQPYIAREHQESLESLTVGILDTITLFAVYRSVLHRARTSLRRAEAIQDAAKLQGIVKDAWMRLKDKVNHLWDLRPMYFMVRGGATSCMSDNCMTRQQGNTSRVRDMRCSGCQYAYYCSRECAKSGWKDGHRKQCLELRRQFQEGYPRVMSPCEDEWFIIVGQSEVYRALGGKEVVDAMRKAYSDAHPSVPNHSILTFIDYTIVLGPQIEVMSLQDFVRTRDMGYYRWETYRDMAIERNGFLLGITIPDSDLQPYNCLALSREH</sequence>
<dbReference type="PROSITE" id="PS50865">
    <property type="entry name" value="ZF_MYND_2"/>
    <property type="match status" value="1"/>
</dbReference>
<evidence type="ECO:0000259" key="5">
    <source>
        <dbReference type="PROSITE" id="PS50865"/>
    </source>
</evidence>
<feature type="domain" description="MYND-type" evidence="5">
    <location>
        <begin position="395"/>
        <end position="440"/>
    </location>
</feature>
<protein>
    <recommendedName>
        <fullName evidence="5">MYND-type domain-containing protein</fullName>
    </recommendedName>
</protein>
<dbReference type="RefSeq" id="XP_060325885.1">
    <property type="nucleotide sequence ID" value="XM_060483902.1"/>
</dbReference>
<accession>A0AA39MTH0</accession>
<proteinExistence type="predicted"/>
<dbReference type="AlphaFoldDB" id="A0AA39MTH0"/>
<keyword evidence="7" id="KW-1185">Reference proteome</keyword>
<dbReference type="Proteomes" id="UP001175211">
    <property type="component" value="Unassembled WGS sequence"/>
</dbReference>
<evidence type="ECO:0000256" key="4">
    <source>
        <dbReference type="PROSITE-ProRule" id="PRU00134"/>
    </source>
</evidence>